<dbReference type="InterPro" id="IPR008928">
    <property type="entry name" value="6-hairpin_glycosidase_sf"/>
</dbReference>
<dbReference type="EC" id="3.2.1.28" evidence="4"/>
<keyword evidence="2 4" id="KW-0326">Glycosidase</keyword>
<keyword evidence="3" id="KW-0732">Signal</keyword>
<evidence type="ECO:0000256" key="3">
    <source>
        <dbReference type="SAM" id="SignalP"/>
    </source>
</evidence>
<dbReference type="HOGENOM" id="CLU_006451_3_1_5"/>
<proteinExistence type="predicted"/>
<dbReference type="InterPro" id="IPR018232">
    <property type="entry name" value="Glyco_hydro_37_CS"/>
</dbReference>
<dbReference type="InterPro" id="IPR001661">
    <property type="entry name" value="Glyco_hydro_37"/>
</dbReference>
<keyword evidence="1 4" id="KW-0378">Hydrolase</keyword>
<dbReference type="PRINTS" id="PR00744">
    <property type="entry name" value="GLHYDRLASE37"/>
</dbReference>
<feature type="chain" id="PRO_5002753283" evidence="3">
    <location>
        <begin position="22"/>
        <end position="535"/>
    </location>
</feature>
<dbReference type="CAZy" id="GH37">
    <property type="family name" value="Glycoside Hydrolase Family 37"/>
</dbReference>
<dbReference type="PROSITE" id="PS00928">
    <property type="entry name" value="TREHALASE_2"/>
    <property type="match status" value="1"/>
</dbReference>
<dbReference type="Gene3D" id="1.50.10.10">
    <property type="match status" value="1"/>
</dbReference>
<dbReference type="EMBL" id="CP000927">
    <property type="protein sequence ID" value="ABZ69282.1"/>
    <property type="molecule type" value="Genomic_DNA"/>
</dbReference>
<dbReference type="PROSITE" id="PS00927">
    <property type="entry name" value="TREHALASE_1"/>
    <property type="match status" value="1"/>
</dbReference>
<dbReference type="OrthoDB" id="106887at2"/>
<dbReference type="eggNOG" id="COG1626">
    <property type="taxonomic scope" value="Bacteria"/>
</dbReference>
<name>B0T2B3_CAUSK</name>
<evidence type="ECO:0000256" key="1">
    <source>
        <dbReference type="ARBA" id="ARBA00022801"/>
    </source>
</evidence>
<organism evidence="4">
    <name type="scientific">Caulobacter sp. (strain K31)</name>
    <dbReference type="NCBI Taxonomy" id="366602"/>
    <lineage>
        <taxon>Bacteria</taxon>
        <taxon>Pseudomonadati</taxon>
        <taxon>Pseudomonadota</taxon>
        <taxon>Alphaproteobacteria</taxon>
        <taxon>Caulobacterales</taxon>
        <taxon>Caulobacteraceae</taxon>
        <taxon>Caulobacter</taxon>
    </lineage>
</organism>
<evidence type="ECO:0000313" key="4">
    <source>
        <dbReference type="EMBL" id="ABZ69282.1"/>
    </source>
</evidence>
<sequence precursor="true">MKHRRLLASAIWLAIASPAIAQTATPKTSEIPSPADTYAELFHQVQMRKLFPDGKTFVDATPKRQPGQILAAYRAHAAFTDAELKRFVRANFAVPESAPLPSPSKDRTTLKAHIAALWPVLTRPPVKAVEGDSALPLDKPFVVPGGRFREMYYWDSYFTLLGLAADGKTEAVENMVDDFGGLIDRYGHIPNGTRTYYLSRSQPPFYFAMVGLAQKDGADKTDKARFKARLDLMRREHAFWMDGEKSVRPGQAWRRVVALPDGAILNRYADDRATPRDESYREDVLTAREVTSRPAGDVFRDLRSGAESGWDFSSRWMADGQSLKTIQTTSIVPVDLNSLMYGLETAIAQGCAELVDAPCVAEFSDRAKARKTAMDAYLWDAPRGLYLDYQWRDHGRLDHPSAATLYPLFVGAASPDQARAVAATTRALLLAPGGLRTTTASTGQQWDTPNGWAPLQWVAVSGLRRYGEEALARDIGQRWLATVQREYQASGKMLEKYDVEEAKAGGGGEYPLQDGFGWTNGVTRALLDLYPAAAH</sequence>
<accession>B0T2B3</accession>
<dbReference type="AlphaFoldDB" id="B0T2B3"/>
<evidence type="ECO:0000256" key="2">
    <source>
        <dbReference type="ARBA" id="ARBA00023295"/>
    </source>
</evidence>
<dbReference type="SUPFAM" id="SSF48208">
    <property type="entry name" value="Six-hairpin glycosidases"/>
    <property type="match status" value="1"/>
</dbReference>
<feature type="signal peptide" evidence="3">
    <location>
        <begin position="1"/>
        <end position="21"/>
    </location>
</feature>
<reference evidence="4" key="1">
    <citation type="submission" date="2008-01" db="EMBL/GenBank/DDBJ databases">
        <title>Complete sequence of chromosome of Caulobacter sp. K31.</title>
        <authorList>
            <consortium name="US DOE Joint Genome Institute"/>
            <person name="Copeland A."/>
            <person name="Lucas S."/>
            <person name="Lapidus A."/>
            <person name="Barry K."/>
            <person name="Glavina del Rio T."/>
            <person name="Dalin E."/>
            <person name="Tice H."/>
            <person name="Pitluck S."/>
            <person name="Bruce D."/>
            <person name="Goodwin L."/>
            <person name="Thompson L.S."/>
            <person name="Brettin T."/>
            <person name="Detter J.C."/>
            <person name="Han C."/>
            <person name="Schmutz J."/>
            <person name="Larimer F."/>
            <person name="Land M."/>
            <person name="Hauser L."/>
            <person name="Kyrpides N."/>
            <person name="Kim E."/>
            <person name="Stephens C."/>
            <person name="Richardson P."/>
        </authorList>
    </citation>
    <scope>NUCLEOTIDE SEQUENCE [LARGE SCALE GENOMIC DNA]</scope>
    <source>
        <strain evidence="4">K31</strain>
    </source>
</reference>
<dbReference type="GO" id="GO:0005993">
    <property type="term" value="P:trehalose catabolic process"/>
    <property type="evidence" value="ECO:0007669"/>
    <property type="project" value="TreeGrafter"/>
</dbReference>
<gene>
    <name evidence="4" type="ordered locus">Caul_0144</name>
</gene>
<dbReference type="Pfam" id="PF01204">
    <property type="entry name" value="Trehalase"/>
    <property type="match status" value="1"/>
</dbReference>
<dbReference type="NCBIfam" id="NF009773">
    <property type="entry name" value="PRK13270.1"/>
    <property type="match status" value="1"/>
</dbReference>
<dbReference type="InterPro" id="IPR012341">
    <property type="entry name" value="6hp_glycosidase-like_sf"/>
</dbReference>
<dbReference type="STRING" id="366602.Caul_0144"/>
<dbReference type="KEGG" id="cak:Caul_0144"/>
<dbReference type="PANTHER" id="PTHR23403">
    <property type="entry name" value="TREHALASE"/>
    <property type="match status" value="1"/>
</dbReference>
<dbReference type="GO" id="GO:0004555">
    <property type="term" value="F:alpha,alpha-trehalase activity"/>
    <property type="evidence" value="ECO:0007669"/>
    <property type="project" value="UniProtKB-EC"/>
</dbReference>
<dbReference type="NCBIfam" id="NF009774">
    <property type="entry name" value="PRK13271.1"/>
    <property type="match status" value="1"/>
</dbReference>
<protein>
    <submittedName>
        <fullName evidence="4">Alpha,alpha-trehalase</fullName>
        <ecNumber evidence="4">3.2.1.28</ecNumber>
    </submittedName>
</protein>
<dbReference type="PANTHER" id="PTHR23403:SF1">
    <property type="entry name" value="TREHALASE"/>
    <property type="match status" value="1"/>
</dbReference>